<feature type="transmembrane region" description="Helical" evidence="1">
    <location>
        <begin position="95"/>
        <end position="119"/>
    </location>
</feature>
<sequence length="124" mass="13251">MSESDSAAGTHEVGGGRRRRHRSFDAARARVRVAGALIAVVRWIGTLAAALLALHVVLTLGGANPDNSIARFVADWAQPLALGFSDLFVPQDPQLAILLNYGIAALFWLVATSIAVRILRLIAR</sequence>
<evidence type="ECO:0000313" key="2">
    <source>
        <dbReference type="EMBL" id="GAA0541449.1"/>
    </source>
</evidence>
<keyword evidence="1" id="KW-1133">Transmembrane helix</keyword>
<feature type="transmembrane region" description="Helical" evidence="1">
    <location>
        <begin position="29"/>
        <end position="58"/>
    </location>
</feature>
<protein>
    <recommendedName>
        <fullName evidence="4">YGGT family protein</fullName>
    </recommendedName>
</protein>
<evidence type="ECO:0008006" key="4">
    <source>
        <dbReference type="Google" id="ProtNLM"/>
    </source>
</evidence>
<reference evidence="2 3" key="1">
    <citation type="journal article" date="2019" name="Int. J. Syst. Evol. Microbiol.">
        <title>The Global Catalogue of Microorganisms (GCM) 10K type strain sequencing project: providing services to taxonomists for standard genome sequencing and annotation.</title>
        <authorList>
            <consortium name="The Broad Institute Genomics Platform"/>
            <consortium name="The Broad Institute Genome Sequencing Center for Infectious Disease"/>
            <person name="Wu L."/>
            <person name="Ma J."/>
        </authorList>
    </citation>
    <scope>NUCLEOTIDE SEQUENCE [LARGE SCALE GENOMIC DNA]</scope>
    <source>
        <strain evidence="2 3">JCM 10303</strain>
    </source>
</reference>
<keyword evidence="1" id="KW-0472">Membrane</keyword>
<dbReference type="RefSeq" id="WP_009946978.1">
    <property type="nucleotide sequence ID" value="NZ_BAAAGS010000033.1"/>
</dbReference>
<dbReference type="Proteomes" id="UP001500729">
    <property type="component" value="Unassembled WGS sequence"/>
</dbReference>
<keyword evidence="3" id="KW-1185">Reference proteome</keyword>
<accession>A0ABN1DEF2</accession>
<name>A0ABN1DEF2_SACER</name>
<organism evidence="2 3">
    <name type="scientific">Saccharopolyspora erythraea</name>
    <name type="common">Streptomyces erythraeus</name>
    <dbReference type="NCBI Taxonomy" id="1836"/>
    <lineage>
        <taxon>Bacteria</taxon>
        <taxon>Bacillati</taxon>
        <taxon>Actinomycetota</taxon>
        <taxon>Actinomycetes</taxon>
        <taxon>Pseudonocardiales</taxon>
        <taxon>Pseudonocardiaceae</taxon>
        <taxon>Saccharopolyspora</taxon>
    </lineage>
</organism>
<proteinExistence type="predicted"/>
<keyword evidence="1" id="KW-0812">Transmembrane</keyword>
<dbReference type="EMBL" id="BAAAGS010000033">
    <property type="protein sequence ID" value="GAA0541449.1"/>
    <property type="molecule type" value="Genomic_DNA"/>
</dbReference>
<evidence type="ECO:0000313" key="3">
    <source>
        <dbReference type="Proteomes" id="UP001500729"/>
    </source>
</evidence>
<evidence type="ECO:0000256" key="1">
    <source>
        <dbReference type="SAM" id="Phobius"/>
    </source>
</evidence>
<comment type="caution">
    <text evidence="2">The sequence shown here is derived from an EMBL/GenBank/DDBJ whole genome shotgun (WGS) entry which is preliminary data.</text>
</comment>
<gene>
    <name evidence="2" type="ORF">GCM10009533_45570</name>
</gene>